<organism evidence="3 4">
    <name type="scientific">Candidatus Colimorpha enterica</name>
    <dbReference type="NCBI Taxonomy" id="3083063"/>
    <lineage>
        <taxon>Bacteria</taxon>
        <taxon>Pseudomonadati</taxon>
        <taxon>Bacteroidota</taxon>
        <taxon>Bacteroidia</taxon>
        <taxon>Bacteroidales</taxon>
        <taxon>Candidatus Colimorpha</taxon>
    </lineage>
</organism>
<sequence>MKRYSLLKKVITAMSAAVLVLSCGMTAFAAEANLNTDKEQKDIGVYVKYVDNTVWNTVPTDEDGEGSATLPDGTEVGISDADKTKGRLVIDPITDKEALDWISSLTDGKVKTPQGFHIYYLDNNGNITNADGISVSMKPGDTLQNPVVYSLKSDGSMELLSADAKNGTITFTTDGSPYYVLGEKDGGTPSDPDNPPQTGDDSHMALWIAVLFVSGAGVIGTTVYGKKKRAK</sequence>
<dbReference type="EMBL" id="CBFW010000372">
    <property type="protein sequence ID" value="CDC76434.1"/>
    <property type="molecule type" value="Genomic_DNA"/>
</dbReference>
<keyword evidence="1" id="KW-0812">Transmembrane</keyword>
<feature type="signal peptide" evidence="2">
    <location>
        <begin position="1"/>
        <end position="29"/>
    </location>
</feature>
<evidence type="ECO:0000313" key="4">
    <source>
        <dbReference type="Proteomes" id="UP000017938"/>
    </source>
</evidence>
<dbReference type="STRING" id="1263015.BN580_02139"/>
<comment type="caution">
    <text evidence="3">The sequence shown here is derived from an EMBL/GenBank/DDBJ whole genome shotgun (WGS) entry which is preliminary data.</text>
</comment>
<name>R6U2V4_9BACT</name>
<feature type="chain" id="PRO_5004420050" evidence="2">
    <location>
        <begin position="30"/>
        <end position="231"/>
    </location>
</feature>
<feature type="transmembrane region" description="Helical" evidence="1">
    <location>
        <begin position="204"/>
        <end position="225"/>
    </location>
</feature>
<accession>R6U2V4</accession>
<keyword evidence="2" id="KW-0732">Signal</keyword>
<keyword evidence="1" id="KW-0472">Membrane</keyword>
<evidence type="ECO:0000256" key="1">
    <source>
        <dbReference type="SAM" id="Phobius"/>
    </source>
</evidence>
<reference evidence="3" key="1">
    <citation type="submission" date="2012-11" db="EMBL/GenBank/DDBJ databases">
        <title>Dependencies among metagenomic species, viruses, plasmids and units of genetic variation.</title>
        <authorList>
            <person name="Nielsen H.B."/>
            <person name="Almeida M."/>
            <person name="Juncker A.S."/>
            <person name="Rasmussen S."/>
            <person name="Li J."/>
            <person name="Sunagawa S."/>
            <person name="Plichta D."/>
            <person name="Gautier L."/>
            <person name="Le Chatelier E."/>
            <person name="Peletier E."/>
            <person name="Bonde I."/>
            <person name="Nielsen T."/>
            <person name="Manichanh C."/>
            <person name="Arumugam M."/>
            <person name="Batto J."/>
            <person name="Santos M.B.Q.D."/>
            <person name="Blom N."/>
            <person name="Borruel N."/>
            <person name="Burgdorf K.S."/>
            <person name="Boumezbeur F."/>
            <person name="Casellas F."/>
            <person name="Dore J."/>
            <person name="Guarner F."/>
            <person name="Hansen T."/>
            <person name="Hildebrand F."/>
            <person name="Kaas R.S."/>
            <person name="Kennedy S."/>
            <person name="Kristiansen K."/>
            <person name="Kultima J.R."/>
            <person name="Leonard P."/>
            <person name="Levenez F."/>
            <person name="Lund O."/>
            <person name="Moumen B."/>
            <person name="Le Paslier D."/>
            <person name="Pons N."/>
            <person name="Pedersen O."/>
            <person name="Prifti E."/>
            <person name="Qin J."/>
            <person name="Raes J."/>
            <person name="Tap J."/>
            <person name="Tims S."/>
            <person name="Ussery D.W."/>
            <person name="Yamada T."/>
            <person name="MetaHit consortium"/>
            <person name="Renault P."/>
            <person name="Sicheritz-Ponten T."/>
            <person name="Bork P."/>
            <person name="Wang J."/>
            <person name="Brunak S."/>
            <person name="Ehrlich S.D."/>
        </authorList>
    </citation>
    <scope>NUCLEOTIDE SEQUENCE [LARGE SCALE GENOMIC DNA]</scope>
</reference>
<dbReference type="PROSITE" id="PS51257">
    <property type="entry name" value="PROKAR_LIPOPROTEIN"/>
    <property type="match status" value="1"/>
</dbReference>
<evidence type="ECO:0000256" key="2">
    <source>
        <dbReference type="SAM" id="SignalP"/>
    </source>
</evidence>
<keyword evidence="1" id="KW-1133">Transmembrane helix</keyword>
<protein>
    <submittedName>
        <fullName evidence="3">LPXTG-motif cell wall anchor domain protein</fullName>
    </submittedName>
</protein>
<proteinExistence type="predicted"/>
<gene>
    <name evidence="3" type="ORF">BN580_02139</name>
</gene>
<dbReference type="AlphaFoldDB" id="R6U2V4"/>
<dbReference type="Proteomes" id="UP000017938">
    <property type="component" value="Unassembled WGS sequence"/>
</dbReference>
<evidence type="ECO:0000313" key="3">
    <source>
        <dbReference type="EMBL" id="CDC76434.1"/>
    </source>
</evidence>